<dbReference type="SUPFAM" id="SSF52047">
    <property type="entry name" value="RNI-like"/>
    <property type="match status" value="1"/>
</dbReference>
<feature type="compositionally biased region" description="Polar residues" evidence="1">
    <location>
        <begin position="288"/>
        <end position="300"/>
    </location>
</feature>
<keyword evidence="3" id="KW-1185">Reference proteome</keyword>
<reference evidence="2" key="2">
    <citation type="submission" date="2021-10" db="EMBL/GenBank/DDBJ databases">
        <title>Phylogenomics reveals ancestral predisposition of the termite-cultivated fungus Termitomyces towards a domesticated lifestyle.</title>
        <authorList>
            <person name="Auxier B."/>
            <person name="Grum-Grzhimaylo A."/>
            <person name="Cardenas M.E."/>
            <person name="Lodge J.D."/>
            <person name="Laessoe T."/>
            <person name="Pedersen O."/>
            <person name="Smith M.E."/>
            <person name="Kuyper T.W."/>
            <person name="Franco-Molano E.A."/>
            <person name="Baroni T.J."/>
            <person name="Aanen D.K."/>
        </authorList>
    </citation>
    <scope>NUCLEOTIDE SEQUENCE</scope>
    <source>
        <strain evidence="2">D49</strain>
    </source>
</reference>
<dbReference type="Proteomes" id="UP000717328">
    <property type="component" value="Unassembled WGS sequence"/>
</dbReference>
<proteinExistence type="predicted"/>
<protein>
    <recommendedName>
        <fullName evidence="4">F-box domain-containing protein</fullName>
    </recommendedName>
</protein>
<evidence type="ECO:0000313" key="3">
    <source>
        <dbReference type="Proteomes" id="UP000717328"/>
    </source>
</evidence>
<feature type="region of interest" description="Disordered" evidence="1">
    <location>
        <begin position="282"/>
        <end position="310"/>
    </location>
</feature>
<dbReference type="Gene3D" id="1.20.1280.50">
    <property type="match status" value="1"/>
</dbReference>
<comment type="caution">
    <text evidence="2">The sequence shown here is derived from an EMBL/GenBank/DDBJ whole genome shotgun (WGS) entry which is preliminary data.</text>
</comment>
<reference evidence="2" key="1">
    <citation type="submission" date="2021-02" db="EMBL/GenBank/DDBJ databases">
        <authorList>
            <person name="Nieuwenhuis M."/>
            <person name="Van De Peppel L.J.J."/>
        </authorList>
    </citation>
    <scope>NUCLEOTIDE SEQUENCE</scope>
    <source>
        <strain evidence="2">D49</strain>
    </source>
</reference>
<feature type="compositionally biased region" description="Basic and acidic residues" evidence="1">
    <location>
        <begin position="301"/>
        <end position="310"/>
    </location>
</feature>
<evidence type="ECO:0000256" key="1">
    <source>
        <dbReference type="SAM" id="MobiDB-lite"/>
    </source>
</evidence>
<dbReference type="OrthoDB" id="3252356at2759"/>
<evidence type="ECO:0008006" key="4">
    <source>
        <dbReference type="Google" id="ProtNLM"/>
    </source>
</evidence>
<dbReference type="InterPro" id="IPR032675">
    <property type="entry name" value="LRR_dom_sf"/>
</dbReference>
<evidence type="ECO:0000313" key="2">
    <source>
        <dbReference type="EMBL" id="KAG5651661.1"/>
    </source>
</evidence>
<gene>
    <name evidence="2" type="ORF">H0H81_007883</name>
</gene>
<name>A0A9P7KLK1_9AGAR</name>
<dbReference type="AlphaFoldDB" id="A0A9P7KLK1"/>
<organism evidence="2 3">
    <name type="scientific">Sphagnurus paluster</name>
    <dbReference type="NCBI Taxonomy" id="117069"/>
    <lineage>
        <taxon>Eukaryota</taxon>
        <taxon>Fungi</taxon>
        <taxon>Dikarya</taxon>
        <taxon>Basidiomycota</taxon>
        <taxon>Agaricomycotina</taxon>
        <taxon>Agaricomycetes</taxon>
        <taxon>Agaricomycetidae</taxon>
        <taxon>Agaricales</taxon>
        <taxon>Tricholomatineae</taxon>
        <taxon>Lyophyllaceae</taxon>
        <taxon>Sphagnurus</taxon>
    </lineage>
</organism>
<dbReference type="Gene3D" id="3.80.10.10">
    <property type="entry name" value="Ribonuclease Inhibitor"/>
    <property type="match status" value="1"/>
</dbReference>
<sequence>MTAEILQKVASEGLPPTRMNARRLFGSFSFSHQPPYSRLPNELLSEIFLYATCRGVDDRHEIISTPIAVSQVSTRWRNVAISTGALWGTIIITFPISRGQISRALTWLKRSRSYPLSIFLDFRDPSWDWDLPESAHPFRWQDMEALIRLLIVHAHRWKQFELLTDTWAPIFTILHYSRRIKCAPILESISLSRCNAFFAARNATFAPAEMKVPIALFGGLLLDCLREVSLTGVHVDWTTSPLRNLTTLEFKYLATDVTPTKDQFADILEACPNLHSLTIIGRGPQADSPPSSSGSTATNRPDSRSKKSARHVELMSLTSFTFGFNDMDYALEILSMFSFPSIKTLALENLSNVDPPALQSLDATPLLKRLSFLDVSSDATTTPFPLSHIISLKLYSISASQATFSQFFDKLRNLEYLGLYNASKDVLEALKPSSNVDFNSSILPCATLKDLECRDMDPETLLKMVKLREAVSHLGHVSFEFSNLCPTLRTNFLDAGIDVVVQTTAQ</sequence>
<accession>A0A9P7KLK1</accession>
<dbReference type="EMBL" id="JABCKI010000214">
    <property type="protein sequence ID" value="KAG5651661.1"/>
    <property type="molecule type" value="Genomic_DNA"/>
</dbReference>